<dbReference type="InterPro" id="IPR051801">
    <property type="entry name" value="GH28_Enzymes"/>
</dbReference>
<dbReference type="InterPro" id="IPR006626">
    <property type="entry name" value="PbH1"/>
</dbReference>
<dbReference type="InterPro" id="IPR037459">
    <property type="entry name" value="RhgT-like"/>
</dbReference>
<dbReference type="SUPFAM" id="SSF51126">
    <property type="entry name" value="Pectin lyase-like"/>
    <property type="match status" value="2"/>
</dbReference>
<evidence type="ECO:0000256" key="3">
    <source>
        <dbReference type="ARBA" id="ARBA00023295"/>
    </source>
</evidence>
<dbReference type="EMBL" id="QKZV01000006">
    <property type="protein sequence ID" value="PZX61801.1"/>
    <property type="molecule type" value="Genomic_DNA"/>
</dbReference>
<dbReference type="Proteomes" id="UP000249720">
    <property type="component" value="Unassembled WGS sequence"/>
</dbReference>
<evidence type="ECO:0000313" key="7">
    <source>
        <dbReference type="EMBL" id="PZX61801.1"/>
    </source>
</evidence>
<comment type="caution">
    <text evidence="7">The sequence shown here is derived from an EMBL/GenBank/DDBJ whole genome shotgun (WGS) entry which is preliminary data.</text>
</comment>
<dbReference type="InterPro" id="IPR036514">
    <property type="entry name" value="SGNH_hydro_sf"/>
</dbReference>
<sequence length="781" mass="87147">MNKLLALFIICTLVGFKMQDDKTTIFLVGDSTMANKPLEDNPEKGWGMYLQQFFNHSIVVENKAVNGRSTKSYIDEGKWDAVVQQIKPGDYVFIQFGHNDEKKEDPKRYADAQGAYKNNLIRFVNDVKKKKGIPVLLSPVARRKFLQNGFVDEKMHGDYPDVVKAVADSLGVAYIDLFTLSKNLLRQFGPEASKNLYLWIPPRHYNACINGRNDDTHFSSFGAKYMASLVCSAINELKLPLRDALLKSGFDNKFEYELPIVYEPHFAKDTFNIRQFGAVSDGKTLNTEFIQNAINACNKNGGGVVEVPNGFWMTGPIELKSNVNLFINRGAILQFTADYGAYKLIESNWEGQPAARNQSPISANNAVNIAITGSGIIDGNGDAWRMVKKDKLTTTQWQKLINSGGMLSNDKKTWYPTIETYRGAQIKNAGVLKEGMQLSDFDSIKAFLRPNLLVFTACTNVLLEGVTFQNSPAWCLHPFMCNQLTVRNVYAKNPWYAQNGDGIDIESCSNVLLENSTFDVGDDGICIKSGRDASGRKRNMPTQNALIQNCVVYHAHGGFVIGSEMSGGAKNLYVRNCSFMGTDIGLRFKTVRGRGGVVENIYTANINMKDIIGEAVLFDMYYAAQDPVPLYGEERTPPKVEVLPITEATPVFKNFYINNIVCNGASKAIFIRGIPEMPVQNVVFNNLHMQTQSGIDIEEAKNIQINNCALIAKLSKPLVYILNAENIMFNHFNFNKPTELMVELQGSRTKNIQFKNISKQNALQLIKTGFGTEPNVVTVTE</sequence>
<dbReference type="CDD" id="cd01821">
    <property type="entry name" value="Rhamnogalacturan_acetylesterase_like"/>
    <property type="match status" value="1"/>
</dbReference>
<dbReference type="GO" id="GO:0005975">
    <property type="term" value="P:carbohydrate metabolic process"/>
    <property type="evidence" value="ECO:0007669"/>
    <property type="project" value="InterPro"/>
</dbReference>
<dbReference type="InterPro" id="IPR012334">
    <property type="entry name" value="Pectin_lyas_fold"/>
</dbReference>
<feature type="domain" description="SGNH hydrolase-type esterase" evidence="6">
    <location>
        <begin position="28"/>
        <end position="188"/>
    </location>
</feature>
<evidence type="ECO:0000259" key="6">
    <source>
        <dbReference type="Pfam" id="PF13472"/>
    </source>
</evidence>
<dbReference type="InterPro" id="IPR011050">
    <property type="entry name" value="Pectin_lyase_fold/virulence"/>
</dbReference>
<dbReference type="Pfam" id="PF00295">
    <property type="entry name" value="Glyco_hydro_28"/>
    <property type="match status" value="1"/>
</dbReference>
<keyword evidence="3 4" id="KW-0326">Glycosidase</keyword>
<name>A0A2W7RND6_9BACT</name>
<dbReference type="PANTHER" id="PTHR31339:SF9">
    <property type="entry name" value="PLASMIN AND FIBRONECTIN-BINDING PROTEIN A"/>
    <property type="match status" value="1"/>
</dbReference>
<dbReference type="GO" id="GO:0016788">
    <property type="term" value="F:hydrolase activity, acting on ester bonds"/>
    <property type="evidence" value="ECO:0007669"/>
    <property type="project" value="UniProtKB-ARBA"/>
</dbReference>
<evidence type="ECO:0000313" key="8">
    <source>
        <dbReference type="Proteomes" id="UP000249720"/>
    </source>
</evidence>
<accession>A0A2W7RND6</accession>
<dbReference type="Gene3D" id="2.160.20.10">
    <property type="entry name" value="Single-stranded right-handed beta-helix, Pectin lyase-like"/>
    <property type="match status" value="1"/>
</dbReference>
<dbReference type="Pfam" id="PF12708">
    <property type="entry name" value="Pect-lyase_RHGA_epim"/>
    <property type="match status" value="1"/>
</dbReference>
<feature type="domain" description="Rhamnogalacturonase A/B/Epimerase-like pectate lyase" evidence="5">
    <location>
        <begin position="271"/>
        <end position="355"/>
    </location>
</feature>
<dbReference type="SUPFAM" id="SSF52266">
    <property type="entry name" value="SGNH hydrolase"/>
    <property type="match status" value="1"/>
</dbReference>
<gene>
    <name evidence="7" type="ORF">LX80_01962</name>
</gene>
<evidence type="ECO:0000256" key="1">
    <source>
        <dbReference type="ARBA" id="ARBA00008834"/>
    </source>
</evidence>
<dbReference type="SMART" id="SM00710">
    <property type="entry name" value="PbH1"/>
    <property type="match status" value="7"/>
</dbReference>
<dbReference type="AlphaFoldDB" id="A0A2W7RND6"/>
<dbReference type="RefSeq" id="WP_211307744.1">
    <property type="nucleotide sequence ID" value="NZ_QKZV01000006.1"/>
</dbReference>
<keyword evidence="2 4" id="KW-0378">Hydrolase</keyword>
<protein>
    <submittedName>
        <fullName evidence="7">DNA sulfur modification protein DndE</fullName>
    </submittedName>
</protein>
<reference evidence="7 8" key="1">
    <citation type="submission" date="2018-06" db="EMBL/GenBank/DDBJ databases">
        <title>Genomic Encyclopedia of Archaeal and Bacterial Type Strains, Phase II (KMG-II): from individual species to whole genera.</title>
        <authorList>
            <person name="Goeker M."/>
        </authorList>
    </citation>
    <scope>NUCLEOTIDE SEQUENCE [LARGE SCALE GENOMIC DNA]</scope>
    <source>
        <strain evidence="7 8">DSM 23241</strain>
    </source>
</reference>
<dbReference type="Gene3D" id="3.40.50.1110">
    <property type="entry name" value="SGNH hydrolase"/>
    <property type="match status" value="1"/>
</dbReference>
<dbReference type="PANTHER" id="PTHR31339">
    <property type="entry name" value="PECTIN LYASE-RELATED"/>
    <property type="match status" value="1"/>
</dbReference>
<keyword evidence="8" id="KW-1185">Reference proteome</keyword>
<dbReference type="InterPro" id="IPR013830">
    <property type="entry name" value="SGNH_hydro"/>
</dbReference>
<comment type="similarity">
    <text evidence="1 4">Belongs to the glycosyl hydrolase 28 family.</text>
</comment>
<proteinExistence type="inferred from homology"/>
<evidence type="ECO:0000256" key="2">
    <source>
        <dbReference type="ARBA" id="ARBA00022801"/>
    </source>
</evidence>
<dbReference type="InterPro" id="IPR000743">
    <property type="entry name" value="Glyco_hydro_28"/>
</dbReference>
<dbReference type="Pfam" id="PF13472">
    <property type="entry name" value="Lipase_GDSL_2"/>
    <property type="match status" value="1"/>
</dbReference>
<evidence type="ECO:0000256" key="4">
    <source>
        <dbReference type="RuleBase" id="RU361169"/>
    </source>
</evidence>
<evidence type="ECO:0000259" key="5">
    <source>
        <dbReference type="Pfam" id="PF12708"/>
    </source>
</evidence>
<organism evidence="7 8">
    <name type="scientific">Hydrotalea sandarakina</name>
    <dbReference type="NCBI Taxonomy" id="1004304"/>
    <lineage>
        <taxon>Bacteria</taxon>
        <taxon>Pseudomonadati</taxon>
        <taxon>Bacteroidota</taxon>
        <taxon>Chitinophagia</taxon>
        <taxon>Chitinophagales</taxon>
        <taxon>Chitinophagaceae</taxon>
        <taxon>Hydrotalea</taxon>
    </lineage>
</organism>
<dbReference type="GO" id="GO:0004650">
    <property type="term" value="F:polygalacturonase activity"/>
    <property type="evidence" value="ECO:0007669"/>
    <property type="project" value="InterPro"/>
</dbReference>
<dbReference type="InterPro" id="IPR024535">
    <property type="entry name" value="RHGA/B-epi-like_pectate_lyase"/>
</dbReference>